<feature type="compositionally biased region" description="Polar residues" evidence="1">
    <location>
        <begin position="639"/>
        <end position="648"/>
    </location>
</feature>
<dbReference type="Proteomes" id="UP000799640">
    <property type="component" value="Unassembled WGS sequence"/>
</dbReference>
<keyword evidence="3" id="KW-1185">Reference proteome</keyword>
<reference evidence="2" key="1">
    <citation type="journal article" date="2020" name="Stud. Mycol.">
        <title>101 Dothideomycetes genomes: a test case for predicting lifestyles and emergence of pathogens.</title>
        <authorList>
            <person name="Haridas S."/>
            <person name="Albert R."/>
            <person name="Binder M."/>
            <person name="Bloem J."/>
            <person name="Labutti K."/>
            <person name="Salamov A."/>
            <person name="Andreopoulos B."/>
            <person name="Baker S."/>
            <person name="Barry K."/>
            <person name="Bills G."/>
            <person name="Bluhm B."/>
            <person name="Cannon C."/>
            <person name="Castanera R."/>
            <person name="Culley D."/>
            <person name="Daum C."/>
            <person name="Ezra D."/>
            <person name="Gonzalez J."/>
            <person name="Henrissat B."/>
            <person name="Kuo A."/>
            <person name="Liang C."/>
            <person name="Lipzen A."/>
            <person name="Lutzoni F."/>
            <person name="Magnuson J."/>
            <person name="Mondo S."/>
            <person name="Nolan M."/>
            <person name="Ohm R."/>
            <person name="Pangilinan J."/>
            <person name="Park H.-J."/>
            <person name="Ramirez L."/>
            <person name="Alfaro M."/>
            <person name="Sun H."/>
            <person name="Tritt A."/>
            <person name="Yoshinaga Y."/>
            <person name="Zwiers L.-H."/>
            <person name="Turgeon B."/>
            <person name="Goodwin S."/>
            <person name="Spatafora J."/>
            <person name="Crous P."/>
            <person name="Grigoriev I."/>
        </authorList>
    </citation>
    <scope>NUCLEOTIDE SEQUENCE</scope>
    <source>
        <strain evidence="2">CBS 262.69</strain>
    </source>
</reference>
<proteinExistence type="predicted"/>
<protein>
    <submittedName>
        <fullName evidence="2">Uncharacterized protein</fullName>
    </submittedName>
</protein>
<evidence type="ECO:0000256" key="1">
    <source>
        <dbReference type="SAM" id="MobiDB-lite"/>
    </source>
</evidence>
<feature type="region of interest" description="Disordered" evidence="1">
    <location>
        <begin position="96"/>
        <end position="118"/>
    </location>
</feature>
<organism evidence="2 3">
    <name type="scientific">Trichodelitschia bisporula</name>
    <dbReference type="NCBI Taxonomy" id="703511"/>
    <lineage>
        <taxon>Eukaryota</taxon>
        <taxon>Fungi</taxon>
        <taxon>Dikarya</taxon>
        <taxon>Ascomycota</taxon>
        <taxon>Pezizomycotina</taxon>
        <taxon>Dothideomycetes</taxon>
        <taxon>Dothideomycetes incertae sedis</taxon>
        <taxon>Phaeotrichales</taxon>
        <taxon>Phaeotrichaceae</taxon>
        <taxon>Trichodelitschia</taxon>
    </lineage>
</organism>
<dbReference type="EMBL" id="ML996689">
    <property type="protein sequence ID" value="KAF2403782.1"/>
    <property type="molecule type" value="Genomic_DNA"/>
</dbReference>
<name>A0A6G1I693_9PEZI</name>
<feature type="compositionally biased region" description="Acidic residues" evidence="1">
    <location>
        <begin position="670"/>
        <end position="685"/>
    </location>
</feature>
<evidence type="ECO:0000313" key="3">
    <source>
        <dbReference type="Proteomes" id="UP000799640"/>
    </source>
</evidence>
<feature type="region of interest" description="Disordered" evidence="1">
    <location>
        <begin position="632"/>
        <end position="685"/>
    </location>
</feature>
<accession>A0A6G1I693</accession>
<feature type="region of interest" description="Disordered" evidence="1">
    <location>
        <begin position="566"/>
        <end position="609"/>
    </location>
</feature>
<feature type="region of interest" description="Disordered" evidence="1">
    <location>
        <begin position="21"/>
        <end position="49"/>
    </location>
</feature>
<feature type="compositionally biased region" description="Polar residues" evidence="1">
    <location>
        <begin position="96"/>
        <end position="114"/>
    </location>
</feature>
<evidence type="ECO:0000313" key="2">
    <source>
        <dbReference type="EMBL" id="KAF2403782.1"/>
    </source>
</evidence>
<feature type="compositionally biased region" description="Basic and acidic residues" evidence="1">
    <location>
        <begin position="593"/>
        <end position="602"/>
    </location>
</feature>
<dbReference type="AlphaFoldDB" id="A0A6G1I693"/>
<sequence>MPLASGVKHIDIFLEYQETSHHLHPSSSSTSSSVPRVTEHTDNMDASSPIVRPPFADFFGIPLSSGADPDTSALTLGAVDGFSSLFEEMENFVTADQSDNPAGRSSESLPSQPTADGATGSLVVEESVNGGVALAVDADQYEKSRHRWSWYFTQQWEGYKAQRSDEVDVPFGLKLVGGRLVLDKQRKRFRDIVKKFASRLVKKLRQKQPASVANLAVDDTQAVDEADAASDVTWEGDLSIGGEVTPPARRTNRHPTRGTSVRFYGQLFREYEMELAATPVAGFEIPLDDASIADSEGSVPAWYGHEGMEEAQQVAQEDLWLNRMRTRSIASNECSAPAPLPGQVWLTDEEIPVEEDIVQSAGGNASKLPRVRGAFKKLAHAAQVARAKVSRFPGKLFSKVHGRGSGDGAKVVTITREQLKHYRPADNEEAQQIAAEFLEDMGAPATLAFTSSSETACDEPEGMELAADSESEVDVGMGDIREHAPGSFPMPLRPGEIPAFILPRRELERLNRFMRFESGRECLRRAYQGGDTPTHARVASISAGSAPQPELNPGQSVRRILRFANEVTSPTVAEPSGRRYEPPTVEDLEEESVQEHQLKPDSEPTLPTDASLNACARFGEFPYMMDSGIRTEWEEESTDSPGSYWDSSSPEHWREGLGPHVAFPGRQPEEEAQLETDEDLDALFF</sequence>
<gene>
    <name evidence="2" type="ORF">EJ06DRAFT_519494</name>
</gene>